<dbReference type="Proteomes" id="UP000185622">
    <property type="component" value="Plasmid unnamed2"/>
</dbReference>
<protein>
    <recommendedName>
        <fullName evidence="2">Protein CR006 P-loop domain-containing protein</fullName>
    </recommendedName>
</protein>
<feature type="coiled-coil region" evidence="1">
    <location>
        <begin position="326"/>
        <end position="376"/>
    </location>
</feature>
<reference evidence="3 4" key="1">
    <citation type="submission" date="2017-01" db="EMBL/GenBank/DDBJ databases">
        <title>The complete genome sequence of a sulfur-oxidizing marine bacterium Thioclava sp. 25B10_4T.</title>
        <authorList>
            <person name="Liu Y."/>
            <person name="Lai Q."/>
            <person name="Shao Z."/>
        </authorList>
    </citation>
    <scope>NUCLEOTIDE SEQUENCE [LARGE SCALE GENOMIC DNA]</scope>
    <source>
        <strain evidence="3 4">25B10_4</strain>
        <plasmid evidence="3 4">unnamed2</plasmid>
    </source>
</reference>
<dbReference type="InterPro" id="IPR026866">
    <property type="entry name" value="CR006_AAA"/>
</dbReference>
<geneLocation type="plasmid" evidence="3 4">
    <name>unnamed2</name>
</geneLocation>
<dbReference type="Gene3D" id="3.40.50.300">
    <property type="entry name" value="P-loop containing nucleotide triphosphate hydrolases"/>
    <property type="match status" value="1"/>
</dbReference>
<evidence type="ECO:0000259" key="2">
    <source>
        <dbReference type="Pfam" id="PF13166"/>
    </source>
</evidence>
<evidence type="ECO:0000313" key="3">
    <source>
        <dbReference type="EMBL" id="AQS50280.1"/>
    </source>
</evidence>
<proteinExistence type="predicted"/>
<sequence>MFDTATARVYVDKDRKVEFLPYELDLLNKLALAAKALDGDFEARENRIDAAIRTPLPVGFTDGTVVSQALAKLVPETELADLPDEAGLRALSVWNDEKEAARQSVSDEIRDDPKVRLRSHRSAQQELERIKTELSGHLELLADDGIAKIKDAHTDMTTKAEAAKAAAQGLGEGMPIPEIGSESWRQMLIYARDFAGEAFPKRDDPKLVTGEACVLCQQPLEDDAALRMAKFDEYISGRTASDSQKATKDYEALVGSINALRLGTPEQTKALLGVYGGLSDDHQAFVNEIAVGYGALETRLEAVKATIEAGTFDGTDAMEAVQADLVQKIDAALEDLQAQIDALEKADADEERLKALASQKAELEDAKKLSQEIEIVVARLIQLVERLKIKEARKLCASGPIARQLTARRRVILTKSLKTQLTEELDTLKLSHIPIDLSDRSAGPDSVIEVGLTAHQRVAKNSDVLSEGEQRALALSCFLAELIEIGAEHGIIIDDPVSSLDHSRMEAVAKRLVAEASAGRQVIIFTHNIMFHYMMENEARRADTPCHTEWMSSLGGNKFGIIDDSGKPNHTKKAKQRIGELKEAKAQLYKDGYDPEVQGFRDPLTAIYTLMRETWERIVEEILFNGTIQRFRPEVMTQSLKHACYDPAVDYPAIFEGMKRCSHYSGHDRAADLPQELPGKADIDADLQALVEFHQKVSDRKAVLEKGHSYEKGPQPEFL</sequence>
<evidence type="ECO:0000256" key="1">
    <source>
        <dbReference type="SAM" id="Coils"/>
    </source>
</evidence>
<organism evidence="3 4">
    <name type="scientific">Thioclava nitratireducens</name>
    <dbReference type="NCBI Taxonomy" id="1915078"/>
    <lineage>
        <taxon>Bacteria</taxon>
        <taxon>Pseudomonadati</taxon>
        <taxon>Pseudomonadota</taxon>
        <taxon>Alphaproteobacteria</taxon>
        <taxon>Rhodobacterales</taxon>
        <taxon>Paracoccaceae</taxon>
        <taxon>Thioclava</taxon>
    </lineage>
</organism>
<evidence type="ECO:0000313" key="4">
    <source>
        <dbReference type="Proteomes" id="UP000185622"/>
    </source>
</evidence>
<dbReference type="Pfam" id="PF13166">
    <property type="entry name" value="AAA_13"/>
    <property type="match status" value="1"/>
</dbReference>
<dbReference type="InterPro" id="IPR027417">
    <property type="entry name" value="P-loop_NTPase"/>
</dbReference>
<feature type="domain" description="Protein CR006 P-loop" evidence="2">
    <location>
        <begin position="458"/>
        <end position="575"/>
    </location>
</feature>
<keyword evidence="1" id="KW-0175">Coiled coil</keyword>
<keyword evidence="3" id="KW-0614">Plasmid</keyword>
<dbReference type="EMBL" id="CP019439">
    <property type="protein sequence ID" value="AQS50280.1"/>
    <property type="molecule type" value="Genomic_DNA"/>
</dbReference>
<gene>
    <name evidence="3" type="ORF">BMG03_20495</name>
</gene>
<accession>A0ABM6IMS8</accession>
<name>A0ABM6IMS8_9RHOB</name>
<dbReference type="CDD" id="cd00267">
    <property type="entry name" value="ABC_ATPase"/>
    <property type="match status" value="1"/>
</dbReference>
<keyword evidence="4" id="KW-1185">Reference proteome</keyword>
<dbReference type="SUPFAM" id="SSF52540">
    <property type="entry name" value="P-loop containing nucleoside triphosphate hydrolases"/>
    <property type="match status" value="1"/>
</dbReference>